<dbReference type="PANTHER" id="PTHR21197">
    <property type="entry name" value="UDP-GALACTOPYRANOSE MUTASE"/>
    <property type="match status" value="1"/>
</dbReference>
<feature type="domain" description="Amine oxidase" evidence="1">
    <location>
        <begin position="23"/>
        <end position="276"/>
    </location>
</feature>
<reference evidence="2 3" key="1">
    <citation type="journal article" date="2010" name="Stand. Genomic Sci.">
        <title>Complete genome sequence of Desulfarculus baarsii type strain (2st14).</title>
        <authorList>
            <person name="Sun H."/>
            <person name="Spring S."/>
            <person name="Lapidus A."/>
            <person name="Davenport K."/>
            <person name="Del Rio T.G."/>
            <person name="Tice H."/>
            <person name="Nolan M."/>
            <person name="Copeland A."/>
            <person name="Cheng J.F."/>
            <person name="Lucas S."/>
            <person name="Tapia R."/>
            <person name="Goodwin L."/>
            <person name="Pitluck S."/>
            <person name="Ivanova N."/>
            <person name="Pagani I."/>
            <person name="Mavromatis K."/>
            <person name="Ovchinnikova G."/>
            <person name="Pati A."/>
            <person name="Chen A."/>
            <person name="Palaniappan K."/>
            <person name="Hauser L."/>
            <person name="Chang Y.J."/>
            <person name="Jeffries C.D."/>
            <person name="Detter J.C."/>
            <person name="Han C."/>
            <person name="Rohde M."/>
            <person name="Brambilla E."/>
            <person name="Goker M."/>
            <person name="Woyke T."/>
            <person name="Bristow J."/>
            <person name="Eisen J.A."/>
            <person name="Markowitz V."/>
            <person name="Hugenholtz P."/>
            <person name="Kyrpides N.C."/>
            <person name="Klenk H.P."/>
            <person name="Land M."/>
        </authorList>
    </citation>
    <scope>NUCLEOTIDE SEQUENCE [LARGE SCALE GENOMIC DNA]</scope>
    <source>
        <strain evidence="3">ATCC 33931 / DSM 2075 / LMG 7858 / VKM B-1802 / 2st14</strain>
    </source>
</reference>
<sequence length="456" mass="49066">MNRPYASRQPKRPRIVVIGAGPTGLAAGLALAGQSQADWLVLEASARVGGLSGSLRDERGFVWDMGGHVFFSSWPGFMALLSGPGRATMVERRRRAKVFYSGHWVDFPFQSHFQTLPPALAAPLAQGLAQAPGATPGQSFAAWCAAVYGRPLAEAFFWPFNAKLWQTPLEGMSSLWVDRRVAPADGRADWGPNNHYFYPAQGGAGRPFVAMARALGDGLRLKAAVEAIDAGARTIHLADGQRLAWDGLISTMPLPRLLAMLRPAPPARALAAAARLKHNAMWLVGLGLAGPMPAEAAAWMYFPEPEFIFSRLTNMAAHGPANLPGADARRWRAYLAEVPAPGGSADQPAGLVQAVREGLIRAGLAQPGERPVSVFTRLLPVAYPAPTLGREDDLRLLHDFLEGLGVFSRGRLGGWLYEIGNMDHAARMGQEAVGRLLGAAGEPLWDEQWALLKQSM</sequence>
<keyword evidence="3" id="KW-1185">Reference proteome</keyword>
<dbReference type="GO" id="GO:0008767">
    <property type="term" value="F:UDP-galactopyranose mutase activity"/>
    <property type="evidence" value="ECO:0007669"/>
    <property type="project" value="TreeGrafter"/>
</dbReference>
<dbReference type="InterPro" id="IPR002937">
    <property type="entry name" value="Amino_oxidase"/>
</dbReference>
<gene>
    <name evidence="2" type="ordered locus">Deba_2873</name>
</gene>
<dbReference type="KEGG" id="dbr:Deba_2873"/>
<name>E1QMI3_DESB2</name>
<dbReference type="OrthoDB" id="9769600at2"/>
<dbReference type="STRING" id="644282.Deba_2873"/>
<dbReference type="AlphaFoldDB" id="E1QMI3"/>
<dbReference type="Pfam" id="PF01593">
    <property type="entry name" value="Amino_oxidase"/>
    <property type="match status" value="1"/>
</dbReference>
<proteinExistence type="predicted"/>
<dbReference type="GO" id="GO:0016491">
    <property type="term" value="F:oxidoreductase activity"/>
    <property type="evidence" value="ECO:0007669"/>
    <property type="project" value="InterPro"/>
</dbReference>
<protein>
    <submittedName>
        <fullName evidence="2">Amine oxidase</fullName>
    </submittedName>
</protein>
<dbReference type="GO" id="GO:0050660">
    <property type="term" value="F:flavin adenine dinucleotide binding"/>
    <property type="evidence" value="ECO:0007669"/>
    <property type="project" value="TreeGrafter"/>
</dbReference>
<evidence type="ECO:0000259" key="1">
    <source>
        <dbReference type="Pfam" id="PF01593"/>
    </source>
</evidence>
<dbReference type="RefSeq" id="WP_013259664.1">
    <property type="nucleotide sequence ID" value="NC_014365.1"/>
</dbReference>
<dbReference type="GO" id="GO:0005829">
    <property type="term" value="C:cytosol"/>
    <property type="evidence" value="ECO:0007669"/>
    <property type="project" value="TreeGrafter"/>
</dbReference>
<dbReference type="EMBL" id="CP002085">
    <property type="protein sequence ID" value="ADK86226.1"/>
    <property type="molecule type" value="Genomic_DNA"/>
</dbReference>
<dbReference type="Gene3D" id="3.50.50.60">
    <property type="entry name" value="FAD/NAD(P)-binding domain"/>
    <property type="match status" value="1"/>
</dbReference>
<dbReference type="InterPro" id="IPR036188">
    <property type="entry name" value="FAD/NAD-bd_sf"/>
</dbReference>
<evidence type="ECO:0000313" key="3">
    <source>
        <dbReference type="Proteomes" id="UP000009047"/>
    </source>
</evidence>
<dbReference type="Proteomes" id="UP000009047">
    <property type="component" value="Chromosome"/>
</dbReference>
<dbReference type="HOGENOM" id="CLU_026719_0_0_7"/>
<accession>E1QMI3</accession>
<dbReference type="SUPFAM" id="SSF51905">
    <property type="entry name" value="FAD/NAD(P)-binding domain"/>
    <property type="match status" value="1"/>
</dbReference>
<evidence type="ECO:0000313" key="2">
    <source>
        <dbReference type="EMBL" id="ADK86226.1"/>
    </source>
</evidence>
<dbReference type="PANTHER" id="PTHR21197:SF0">
    <property type="entry name" value="UDP-GALACTOPYRANOSE MUTASE"/>
    <property type="match status" value="1"/>
</dbReference>
<dbReference type="eggNOG" id="COG1232">
    <property type="taxonomic scope" value="Bacteria"/>
</dbReference>
<organism evidence="2 3">
    <name type="scientific">Desulfarculus baarsii (strain ATCC 33931 / DSM 2075 / LMG 7858 / VKM B-1802 / 2st14)</name>
    <dbReference type="NCBI Taxonomy" id="644282"/>
    <lineage>
        <taxon>Bacteria</taxon>
        <taxon>Pseudomonadati</taxon>
        <taxon>Thermodesulfobacteriota</taxon>
        <taxon>Desulfarculia</taxon>
        <taxon>Desulfarculales</taxon>
        <taxon>Desulfarculaceae</taxon>
        <taxon>Desulfarculus</taxon>
    </lineage>
</organism>